<evidence type="ECO:0000313" key="3">
    <source>
        <dbReference type="EMBL" id="SKC30990.1"/>
    </source>
</evidence>
<proteinExistence type="predicted"/>
<evidence type="ECO:0000259" key="1">
    <source>
        <dbReference type="Pfam" id="PF13280"/>
    </source>
</evidence>
<dbReference type="InterPro" id="IPR026881">
    <property type="entry name" value="WYL_dom"/>
</dbReference>
<feature type="domain" description="WYL" evidence="1">
    <location>
        <begin position="121"/>
        <end position="187"/>
    </location>
</feature>
<protein>
    <submittedName>
        <fullName evidence="3">Uncharacterized protein</fullName>
    </submittedName>
</protein>
<dbReference type="OrthoDB" id="6400324at2"/>
<dbReference type="Pfam" id="PF26109">
    <property type="entry name" value="WHD_BrxR"/>
    <property type="match status" value="1"/>
</dbReference>
<evidence type="ECO:0000259" key="2">
    <source>
        <dbReference type="Pfam" id="PF26109"/>
    </source>
</evidence>
<dbReference type="Pfam" id="PF13280">
    <property type="entry name" value="WYL"/>
    <property type="match status" value="1"/>
</dbReference>
<feature type="domain" description="DNA-binding transcriptional repressor CapW winged helix-turn-helix" evidence="2">
    <location>
        <begin position="11"/>
        <end position="80"/>
    </location>
</feature>
<reference evidence="3 4" key="1">
    <citation type="submission" date="2017-02" db="EMBL/GenBank/DDBJ databases">
        <authorList>
            <person name="Peterson S.W."/>
        </authorList>
    </citation>
    <scope>NUCLEOTIDE SEQUENCE [LARGE SCALE GENOMIC DNA]</scope>
    <source>
        <strain evidence="4">type strain: NCCB 100098</strain>
    </source>
</reference>
<dbReference type="EMBL" id="FUZI01000001">
    <property type="protein sequence ID" value="SKC30990.1"/>
    <property type="molecule type" value="Genomic_DNA"/>
</dbReference>
<accession>A0A1T5HW30</accession>
<dbReference type="Proteomes" id="UP000189966">
    <property type="component" value="Unassembled WGS sequence"/>
</dbReference>
<dbReference type="AlphaFoldDB" id="A0A1T5HW30"/>
<dbReference type="RefSeq" id="WP_080155829.1">
    <property type="nucleotide sequence ID" value="NZ_FUZI01000001.1"/>
</dbReference>
<sequence length="276" mass="32227">MKKEDRLIKEFETILLWENGCNREQLSKITGIGIRTIQKFLNNYISHSNGTIYFNYKYNTYMATDNFNPTLIEKDPTGYTELCLAEKLNQSLIPILKQNYSRKLPIEDTRQLSMATSDDHVMNTLIEAINTKSQISSTYVSKKGTRNSIIISPHAMALARNRYHIRAYHHKYNRYSDFAVGRFELVKICSEQGEGADPELDVEWHTYKSLNFELNPELSSTEIESYQMEWCLPPSVKQRRIVSRQALQKYVIADMERPSIGSNMKTWLFKGYYNED</sequence>
<dbReference type="InterPro" id="IPR059019">
    <property type="entry name" value="WHD_CapW"/>
</dbReference>
<organism evidence="3 4">
    <name type="scientific">Photobacterium piscicola</name>
    <dbReference type="NCBI Taxonomy" id="1378299"/>
    <lineage>
        <taxon>Bacteria</taxon>
        <taxon>Pseudomonadati</taxon>
        <taxon>Pseudomonadota</taxon>
        <taxon>Gammaproteobacteria</taxon>
        <taxon>Vibrionales</taxon>
        <taxon>Vibrionaceae</taxon>
        <taxon>Photobacterium</taxon>
    </lineage>
</organism>
<dbReference type="PROSITE" id="PS52050">
    <property type="entry name" value="WYL"/>
    <property type="match status" value="1"/>
</dbReference>
<name>A0A1T5HW30_9GAMM</name>
<gene>
    <name evidence="3" type="ORF">CZ809_00468</name>
</gene>
<evidence type="ECO:0000313" key="4">
    <source>
        <dbReference type="Proteomes" id="UP000189966"/>
    </source>
</evidence>